<dbReference type="RefSeq" id="WP_216131610.1">
    <property type="nucleotide sequence ID" value="NZ_CP064782.1"/>
</dbReference>
<keyword evidence="4" id="KW-1185">Reference proteome</keyword>
<evidence type="ECO:0000313" key="3">
    <source>
        <dbReference type="EMBL" id="QWT49955.1"/>
    </source>
</evidence>
<evidence type="ECO:0000256" key="1">
    <source>
        <dbReference type="SAM" id="SignalP"/>
    </source>
</evidence>
<dbReference type="PROSITE" id="PS51352">
    <property type="entry name" value="THIOREDOXIN_2"/>
    <property type="match status" value="1"/>
</dbReference>
<dbReference type="AlphaFoldDB" id="A0A975SQ90"/>
<dbReference type="InterPro" id="IPR000866">
    <property type="entry name" value="AhpC/TSA"/>
</dbReference>
<evidence type="ECO:0000259" key="2">
    <source>
        <dbReference type="PROSITE" id="PS51352"/>
    </source>
</evidence>
<protein>
    <submittedName>
        <fullName evidence="3">TlpA family protein disulfide reductase</fullName>
    </submittedName>
</protein>
<organism evidence="3 4">
    <name type="scientific">Azospira inquinata</name>
    <dbReference type="NCBI Taxonomy" id="2785627"/>
    <lineage>
        <taxon>Bacteria</taxon>
        <taxon>Pseudomonadati</taxon>
        <taxon>Pseudomonadota</taxon>
        <taxon>Betaproteobacteria</taxon>
        <taxon>Rhodocyclales</taxon>
        <taxon>Rhodocyclaceae</taxon>
        <taxon>Azospira</taxon>
    </lineage>
</organism>
<dbReference type="Pfam" id="PF00578">
    <property type="entry name" value="AhpC-TSA"/>
    <property type="match status" value="1"/>
</dbReference>
<sequence>MPSRLLSLILGLLLLGLSLSARALEVGSPAPDLSGTLLDGQPLALHPAAPGTARAPVVLIHFWATWCEPCRREMPILDAYYRRHRDQGLVILAISLDDPGARAQVRQTLASYGFAGAMARDMHYPGWGRIWRIPVSFVVDRQGILRHNGWSGPAEWTEASLESQITPLLTAAEAP</sequence>
<dbReference type="PROSITE" id="PS00194">
    <property type="entry name" value="THIOREDOXIN_1"/>
    <property type="match status" value="1"/>
</dbReference>
<feature type="signal peptide" evidence="1">
    <location>
        <begin position="1"/>
        <end position="23"/>
    </location>
</feature>
<feature type="chain" id="PRO_5037515230" evidence="1">
    <location>
        <begin position="24"/>
        <end position="175"/>
    </location>
</feature>
<gene>
    <name evidence="3" type="ORF">Azoinq_04960</name>
</gene>
<accession>A0A975SQ90</accession>
<dbReference type="CDD" id="cd02966">
    <property type="entry name" value="TlpA_like_family"/>
    <property type="match status" value="1"/>
</dbReference>
<name>A0A975SQ90_9RHOO</name>
<dbReference type="InterPro" id="IPR017937">
    <property type="entry name" value="Thioredoxin_CS"/>
</dbReference>
<dbReference type="GO" id="GO:0016209">
    <property type="term" value="F:antioxidant activity"/>
    <property type="evidence" value="ECO:0007669"/>
    <property type="project" value="InterPro"/>
</dbReference>
<dbReference type="PANTHER" id="PTHR42852:SF17">
    <property type="entry name" value="THIOREDOXIN-LIKE PROTEIN HI_1115"/>
    <property type="match status" value="1"/>
</dbReference>
<evidence type="ECO:0000313" key="4">
    <source>
        <dbReference type="Proteomes" id="UP000683428"/>
    </source>
</evidence>
<dbReference type="Proteomes" id="UP000683428">
    <property type="component" value="Chromosome"/>
</dbReference>
<dbReference type="InterPro" id="IPR050553">
    <property type="entry name" value="Thioredoxin_ResA/DsbE_sf"/>
</dbReference>
<dbReference type="InterPro" id="IPR013766">
    <property type="entry name" value="Thioredoxin_domain"/>
</dbReference>
<feature type="domain" description="Thioredoxin" evidence="2">
    <location>
        <begin position="24"/>
        <end position="170"/>
    </location>
</feature>
<dbReference type="PANTHER" id="PTHR42852">
    <property type="entry name" value="THIOL:DISULFIDE INTERCHANGE PROTEIN DSBE"/>
    <property type="match status" value="1"/>
</dbReference>
<keyword evidence="1" id="KW-0732">Signal</keyword>
<dbReference type="KEGG" id="aiq:Azoinq_04960"/>
<reference evidence="3" key="1">
    <citation type="submission" date="2020-11" db="EMBL/GenBank/DDBJ databases">
        <title>Azospira inquinata sp. nov.</title>
        <authorList>
            <person name="Moe W.M."/>
            <person name="Mikes M.C."/>
        </authorList>
    </citation>
    <scope>NUCLEOTIDE SEQUENCE</scope>
    <source>
        <strain evidence="3">Azo-3</strain>
    </source>
</reference>
<dbReference type="EMBL" id="CP064782">
    <property type="protein sequence ID" value="QWT49955.1"/>
    <property type="molecule type" value="Genomic_DNA"/>
</dbReference>
<proteinExistence type="predicted"/>
<dbReference type="GO" id="GO:0015036">
    <property type="term" value="F:disulfide oxidoreductase activity"/>
    <property type="evidence" value="ECO:0007669"/>
    <property type="project" value="UniProtKB-ARBA"/>
</dbReference>